<evidence type="ECO:0000313" key="1">
    <source>
        <dbReference type="EMBL" id="GBP51707.1"/>
    </source>
</evidence>
<protein>
    <submittedName>
        <fullName evidence="1">Uncharacterized protein</fullName>
    </submittedName>
</protein>
<sequence>MQRGGTYCMSLRRVGRCDYFGCELTRKTSVVTSLPEMPPLKKKTTADYDCFPLLFAKKAIRAASLEEWQKRYTEGRTGEITKCFFPRVKEAYGILQRVRMTPLLREPSWDTANSLSTYTDCSWRIRCTAHAPRSRFRIYCTFWKIVLFF</sequence>
<dbReference type="AlphaFoldDB" id="A0A4C1WNL4"/>
<dbReference type="Proteomes" id="UP000299102">
    <property type="component" value="Unassembled WGS sequence"/>
</dbReference>
<dbReference type="EMBL" id="BGZK01000587">
    <property type="protein sequence ID" value="GBP51707.1"/>
    <property type="molecule type" value="Genomic_DNA"/>
</dbReference>
<organism evidence="1 2">
    <name type="scientific">Eumeta variegata</name>
    <name type="common">Bagworm moth</name>
    <name type="synonym">Eumeta japonica</name>
    <dbReference type="NCBI Taxonomy" id="151549"/>
    <lineage>
        <taxon>Eukaryota</taxon>
        <taxon>Metazoa</taxon>
        <taxon>Ecdysozoa</taxon>
        <taxon>Arthropoda</taxon>
        <taxon>Hexapoda</taxon>
        <taxon>Insecta</taxon>
        <taxon>Pterygota</taxon>
        <taxon>Neoptera</taxon>
        <taxon>Endopterygota</taxon>
        <taxon>Lepidoptera</taxon>
        <taxon>Glossata</taxon>
        <taxon>Ditrysia</taxon>
        <taxon>Tineoidea</taxon>
        <taxon>Psychidae</taxon>
        <taxon>Oiketicinae</taxon>
        <taxon>Eumeta</taxon>
    </lineage>
</organism>
<gene>
    <name evidence="1" type="ORF">EVAR_96258_1</name>
</gene>
<dbReference type="OrthoDB" id="6624020at2759"/>
<proteinExistence type="predicted"/>
<evidence type="ECO:0000313" key="2">
    <source>
        <dbReference type="Proteomes" id="UP000299102"/>
    </source>
</evidence>
<name>A0A4C1WNL4_EUMVA</name>
<accession>A0A4C1WNL4</accession>
<comment type="caution">
    <text evidence="1">The sequence shown here is derived from an EMBL/GenBank/DDBJ whole genome shotgun (WGS) entry which is preliminary data.</text>
</comment>
<reference evidence="1 2" key="1">
    <citation type="journal article" date="2019" name="Commun. Biol.">
        <title>The bagworm genome reveals a unique fibroin gene that provides high tensile strength.</title>
        <authorList>
            <person name="Kono N."/>
            <person name="Nakamura H."/>
            <person name="Ohtoshi R."/>
            <person name="Tomita M."/>
            <person name="Numata K."/>
            <person name="Arakawa K."/>
        </authorList>
    </citation>
    <scope>NUCLEOTIDE SEQUENCE [LARGE SCALE GENOMIC DNA]</scope>
</reference>
<keyword evidence="2" id="KW-1185">Reference proteome</keyword>